<accession>A0A5N5TJV9</accession>
<name>A0A5N5TJV9_9CRUS</name>
<feature type="region of interest" description="Disordered" evidence="1">
    <location>
        <begin position="151"/>
        <end position="214"/>
    </location>
</feature>
<reference evidence="2 3" key="1">
    <citation type="journal article" date="2019" name="PLoS Biol.">
        <title>Sex chromosomes control vertical transmission of feminizing Wolbachia symbionts in an isopod.</title>
        <authorList>
            <person name="Becking T."/>
            <person name="Chebbi M.A."/>
            <person name="Giraud I."/>
            <person name="Moumen B."/>
            <person name="Laverre T."/>
            <person name="Caubet Y."/>
            <person name="Peccoud J."/>
            <person name="Gilbert C."/>
            <person name="Cordaux R."/>
        </authorList>
    </citation>
    <scope>NUCLEOTIDE SEQUENCE [LARGE SCALE GENOMIC DNA]</scope>
    <source>
        <strain evidence="2">ANa2</strain>
        <tissue evidence="2">Whole body excluding digestive tract and cuticle</tissue>
    </source>
</reference>
<proteinExistence type="predicted"/>
<gene>
    <name evidence="2" type="ORF">Anas_00326</name>
</gene>
<organism evidence="2 3">
    <name type="scientific">Armadillidium nasatum</name>
    <dbReference type="NCBI Taxonomy" id="96803"/>
    <lineage>
        <taxon>Eukaryota</taxon>
        <taxon>Metazoa</taxon>
        <taxon>Ecdysozoa</taxon>
        <taxon>Arthropoda</taxon>
        <taxon>Crustacea</taxon>
        <taxon>Multicrustacea</taxon>
        <taxon>Malacostraca</taxon>
        <taxon>Eumalacostraca</taxon>
        <taxon>Peracarida</taxon>
        <taxon>Isopoda</taxon>
        <taxon>Oniscidea</taxon>
        <taxon>Crinocheta</taxon>
        <taxon>Armadillidiidae</taxon>
        <taxon>Armadillidium</taxon>
    </lineage>
</organism>
<evidence type="ECO:0000313" key="3">
    <source>
        <dbReference type="Proteomes" id="UP000326759"/>
    </source>
</evidence>
<protein>
    <submittedName>
        <fullName evidence="2">Uncharacterized protein</fullName>
    </submittedName>
</protein>
<keyword evidence="3" id="KW-1185">Reference proteome</keyword>
<sequence>EEEVQIRQSVSDPQVISKCNGFIDAFLNRLGDEMRANHDPMRLIIRQSGQIDAENGAKIKTNKKNRNTKKGAKKGRIHPKDVSSDTGEEVAETEELDSDRSKREIVPEAEENLDDYEYYDDEELDDYEDMEGRALDTESDLAYDDEYDYEDYEEYEDDEQGLQETREGKSLTEPEEAKIQEDGDGLELVEGRRRGPRQRRRRRRKGGRRRRRKCGKFCQRRRRRLRRRKLRNRRRGKRSVKAEVPTAVISGISNIRRVGDVRVFERENSQDIVADFGVGPVYGNGSQREIREAEATAARVLGEVVVNVSRRGDAKVRRMRLLRPTDIQVSGTLRRKQSLKSDKAMESFVRRTRPAVSRTMKQAATRIFRIAKNSSKNINNFNI</sequence>
<feature type="compositionally biased region" description="Acidic residues" evidence="1">
    <location>
        <begin position="86"/>
        <end position="97"/>
    </location>
</feature>
<evidence type="ECO:0000313" key="2">
    <source>
        <dbReference type="EMBL" id="KAB7506450.1"/>
    </source>
</evidence>
<dbReference type="Proteomes" id="UP000326759">
    <property type="component" value="Unassembled WGS sequence"/>
</dbReference>
<feature type="compositionally biased region" description="Acidic residues" evidence="1">
    <location>
        <begin position="107"/>
        <end position="126"/>
    </location>
</feature>
<feature type="non-terminal residue" evidence="2">
    <location>
        <position position="1"/>
    </location>
</feature>
<dbReference type="OrthoDB" id="6381952at2759"/>
<comment type="caution">
    <text evidence="2">The sequence shown here is derived from an EMBL/GenBank/DDBJ whole genome shotgun (WGS) entry which is preliminary data.</text>
</comment>
<evidence type="ECO:0000256" key="1">
    <source>
        <dbReference type="SAM" id="MobiDB-lite"/>
    </source>
</evidence>
<feature type="compositionally biased region" description="Basic residues" evidence="1">
    <location>
        <begin position="194"/>
        <end position="214"/>
    </location>
</feature>
<feature type="compositionally biased region" description="Basic residues" evidence="1">
    <location>
        <begin position="60"/>
        <end position="77"/>
    </location>
</feature>
<feature type="region of interest" description="Disordered" evidence="1">
    <location>
        <begin position="48"/>
        <end position="126"/>
    </location>
</feature>
<dbReference type="AlphaFoldDB" id="A0A5N5TJV9"/>
<feature type="compositionally biased region" description="Basic and acidic residues" evidence="1">
    <location>
        <begin position="164"/>
        <end position="181"/>
    </location>
</feature>
<feature type="compositionally biased region" description="Acidic residues" evidence="1">
    <location>
        <begin position="151"/>
        <end position="161"/>
    </location>
</feature>
<dbReference type="EMBL" id="SEYY01000804">
    <property type="protein sequence ID" value="KAB7506450.1"/>
    <property type="molecule type" value="Genomic_DNA"/>
</dbReference>